<gene>
    <name evidence="4" type="ORF">GTPT_3322</name>
</gene>
<dbReference type="InterPro" id="IPR050065">
    <property type="entry name" value="GlmU-like"/>
</dbReference>
<dbReference type="PANTHER" id="PTHR43584">
    <property type="entry name" value="NUCLEOTIDYL TRANSFERASE"/>
    <property type="match status" value="1"/>
</dbReference>
<dbReference type="AlphaFoldDB" id="A0A085J9A2"/>
<comment type="caution">
    <text evidence="4">The sequence shown here is derived from an EMBL/GenBank/DDBJ whole genome shotgun (WGS) entry which is preliminary data.</text>
</comment>
<dbReference type="EC" id="2.7.7.-" evidence="4"/>
<dbReference type="CDD" id="cd04183">
    <property type="entry name" value="GT2_BcE_like"/>
    <property type="match status" value="1"/>
</dbReference>
<dbReference type="Gene3D" id="3.90.550.10">
    <property type="entry name" value="Spore Coat Polysaccharide Biosynthesis Protein SpsA, Chain A"/>
    <property type="match status" value="1"/>
</dbReference>
<evidence type="ECO:0000313" key="4">
    <source>
        <dbReference type="EMBL" id="KFD17048.1"/>
    </source>
</evidence>
<keyword evidence="1 4" id="KW-0808">Transferase</keyword>
<dbReference type="OrthoDB" id="9788272at2"/>
<accession>A0A085J9A2</accession>
<evidence type="ECO:0000256" key="2">
    <source>
        <dbReference type="ARBA" id="ARBA00022695"/>
    </source>
</evidence>
<dbReference type="GO" id="GO:0008879">
    <property type="term" value="F:glucose-1-phosphate thymidylyltransferase activity"/>
    <property type="evidence" value="ECO:0007669"/>
    <property type="project" value="UniProtKB-EC"/>
</dbReference>
<dbReference type="PIRSF" id="PIRSF028162">
    <property type="entry name" value="BcbE_prd"/>
    <property type="match status" value="1"/>
</dbReference>
<dbReference type="EC" id="2.7.7.24" evidence="4"/>
<dbReference type="EMBL" id="JMPR01000054">
    <property type="protein sequence ID" value="KFD17048.1"/>
    <property type="molecule type" value="Genomic_DNA"/>
</dbReference>
<keyword evidence="2 4" id="KW-0548">Nucleotidyltransferase</keyword>
<sequence length="252" mass="28506">MMNIIIPMAGRGSRFSVAGYREPKPLIRLGDKKMIEVVVNNLRPHRAHRFIFVCQEEHISEYKLIPLLENIAPGSVIVPIKGISGGAACTVLAADAYIDNDQPLMIANSDQWVDICIDDYLKQMDERHLDGLIMTMTASDSKWSYVQCNEQGWVQRVVEKQVVSDEATVGIYNYRRGRDFCHFARQMVGNNDLSHGEFYVAPVYNYLLQHNSDCRIGIMNIGTEMDGMYGLGTPEDLQNFARLPVARQAITF</sequence>
<dbReference type="RefSeq" id="WP_025902790.1">
    <property type="nucleotide sequence ID" value="NZ_ATMJ01000065.1"/>
</dbReference>
<dbReference type="Pfam" id="PF00483">
    <property type="entry name" value="NTP_transferase"/>
    <property type="match status" value="1"/>
</dbReference>
<dbReference type="InterPro" id="IPR029044">
    <property type="entry name" value="Nucleotide-diphossugar_trans"/>
</dbReference>
<dbReference type="eggNOG" id="COG1209">
    <property type="taxonomic scope" value="Bacteria"/>
</dbReference>
<dbReference type="InterPro" id="IPR016873">
    <property type="entry name" value="Caps_polysacc_synth_BcbE_prd"/>
</dbReference>
<feature type="domain" description="Nucleotidyl transferase" evidence="3">
    <location>
        <begin position="6"/>
        <end position="176"/>
    </location>
</feature>
<protein>
    <submittedName>
        <fullName evidence="4">Glucose-1-phosphate thymidylyltransferase</fullName>
        <ecNumber evidence="4">2.7.7.-</ecNumber>
        <ecNumber evidence="4">2.7.7.24</ecNumber>
    </submittedName>
</protein>
<name>A0A085J9A2_9GAMM</name>
<organism evidence="4 5">
    <name type="scientific">Tatumella ptyseos ATCC 33301</name>
    <dbReference type="NCBI Taxonomy" id="1005995"/>
    <lineage>
        <taxon>Bacteria</taxon>
        <taxon>Pseudomonadati</taxon>
        <taxon>Pseudomonadota</taxon>
        <taxon>Gammaproteobacteria</taxon>
        <taxon>Enterobacterales</taxon>
        <taxon>Erwiniaceae</taxon>
        <taxon>Tatumella</taxon>
    </lineage>
</organism>
<reference evidence="4 5" key="1">
    <citation type="submission" date="2014-05" db="EMBL/GenBank/DDBJ databases">
        <title>ATOL: Assembling a taxonomically balanced genome-scale reconstruction of the evolutionary history of the Enterobacteriaceae.</title>
        <authorList>
            <person name="Plunkett G.III."/>
            <person name="Neeno-Eckwall E.C."/>
            <person name="Glasner J.D."/>
            <person name="Perna N.T."/>
        </authorList>
    </citation>
    <scope>NUCLEOTIDE SEQUENCE [LARGE SCALE GENOMIC DNA]</scope>
    <source>
        <strain evidence="4 5">ATCC 33301</strain>
    </source>
</reference>
<keyword evidence="5" id="KW-1185">Reference proteome</keyword>
<proteinExistence type="predicted"/>
<evidence type="ECO:0000259" key="3">
    <source>
        <dbReference type="Pfam" id="PF00483"/>
    </source>
</evidence>
<dbReference type="Proteomes" id="UP000028602">
    <property type="component" value="Unassembled WGS sequence"/>
</dbReference>
<evidence type="ECO:0000313" key="5">
    <source>
        <dbReference type="Proteomes" id="UP000028602"/>
    </source>
</evidence>
<dbReference type="PANTHER" id="PTHR43584:SF8">
    <property type="entry name" value="N-ACETYLMURAMATE ALPHA-1-PHOSPHATE URIDYLYLTRANSFERASE"/>
    <property type="match status" value="1"/>
</dbReference>
<evidence type="ECO:0000256" key="1">
    <source>
        <dbReference type="ARBA" id="ARBA00022679"/>
    </source>
</evidence>
<dbReference type="InterPro" id="IPR005835">
    <property type="entry name" value="NTP_transferase_dom"/>
</dbReference>
<dbReference type="SUPFAM" id="SSF53448">
    <property type="entry name" value="Nucleotide-diphospho-sugar transferases"/>
    <property type="match status" value="1"/>
</dbReference>